<evidence type="ECO:0000313" key="1">
    <source>
        <dbReference type="EMBL" id="TNX85400.1"/>
    </source>
</evidence>
<sequence>MKRLKPNLRLKNKKISMLCDTCGEDSFEINENCNSYKCNVCERIYTKEELIELNQEAIDFAVSQTKEELIKHAQKQFGEIFKKWK</sequence>
<proteinExistence type="predicted"/>
<protein>
    <submittedName>
        <fullName evidence="1">Uncharacterized protein</fullName>
    </submittedName>
</protein>
<gene>
    <name evidence="1" type="ORF">FHY67_14735</name>
</gene>
<comment type="caution">
    <text evidence="1">The sequence shown here is derived from an EMBL/GenBank/DDBJ whole genome shotgun (WGS) entry which is preliminary data.</text>
</comment>
<name>A0A8H2PR15_ACIRA</name>
<dbReference type="Proteomes" id="UP000314285">
    <property type="component" value="Unassembled WGS sequence"/>
</dbReference>
<dbReference type="RefSeq" id="WP_139880797.1">
    <property type="nucleotide sequence ID" value="NZ_BKHE01000028.1"/>
</dbReference>
<evidence type="ECO:0000313" key="2">
    <source>
        <dbReference type="Proteomes" id="UP000314285"/>
    </source>
</evidence>
<reference evidence="1 2" key="1">
    <citation type="submission" date="2019-06" db="EMBL/GenBank/DDBJ databases">
        <title>Genome of Acinetobacter radioresistens APH1, a phenol degrading strain.</title>
        <authorList>
            <person name="Liu Y."/>
        </authorList>
    </citation>
    <scope>NUCLEOTIDE SEQUENCE [LARGE SCALE GENOMIC DNA]</scope>
    <source>
        <strain evidence="1 2">APH1</strain>
    </source>
</reference>
<organism evidence="1 2">
    <name type="scientific">Acinetobacter radioresistens</name>
    <dbReference type="NCBI Taxonomy" id="40216"/>
    <lineage>
        <taxon>Bacteria</taxon>
        <taxon>Pseudomonadati</taxon>
        <taxon>Pseudomonadota</taxon>
        <taxon>Gammaproteobacteria</taxon>
        <taxon>Moraxellales</taxon>
        <taxon>Moraxellaceae</taxon>
        <taxon>Acinetobacter</taxon>
    </lineage>
</organism>
<accession>A0A8H2PR15</accession>
<dbReference type="AlphaFoldDB" id="A0A8H2PR15"/>
<dbReference type="EMBL" id="VFBM01000022">
    <property type="protein sequence ID" value="TNX85400.1"/>
    <property type="molecule type" value="Genomic_DNA"/>
</dbReference>